<keyword evidence="5" id="KW-1185">Reference proteome</keyword>
<protein>
    <submittedName>
        <fullName evidence="4">4-hydroxybenzoate 3-monooxygenase</fullName>
    </submittedName>
</protein>
<dbReference type="InterPro" id="IPR002938">
    <property type="entry name" value="FAD-bd"/>
</dbReference>
<dbReference type="Gene3D" id="3.30.9.10">
    <property type="entry name" value="D-Amino Acid Oxidase, subunit A, domain 2"/>
    <property type="match status" value="1"/>
</dbReference>
<dbReference type="Pfam" id="PF01494">
    <property type="entry name" value="FAD_binding_3"/>
    <property type="match status" value="1"/>
</dbReference>
<evidence type="ECO:0000313" key="5">
    <source>
        <dbReference type="Proteomes" id="UP000668403"/>
    </source>
</evidence>
<gene>
    <name evidence="4" type="ORF">J4H85_00390</name>
</gene>
<organism evidence="4 5">
    <name type="scientific">Leucobacter tardus</name>
    <dbReference type="NCBI Taxonomy" id="501483"/>
    <lineage>
        <taxon>Bacteria</taxon>
        <taxon>Bacillati</taxon>
        <taxon>Actinomycetota</taxon>
        <taxon>Actinomycetes</taxon>
        <taxon>Micrococcales</taxon>
        <taxon>Microbacteriaceae</taxon>
        <taxon>Leucobacter</taxon>
    </lineage>
</organism>
<dbReference type="Proteomes" id="UP000668403">
    <property type="component" value="Unassembled WGS sequence"/>
</dbReference>
<dbReference type="PANTHER" id="PTHR43004">
    <property type="entry name" value="TRK SYSTEM POTASSIUM UPTAKE PROTEIN"/>
    <property type="match status" value="1"/>
</dbReference>
<evidence type="ECO:0000313" key="4">
    <source>
        <dbReference type="EMBL" id="MBO2988457.1"/>
    </source>
</evidence>
<name>A0A939QA36_9MICO</name>
<proteinExistence type="predicted"/>
<dbReference type="GO" id="GO:0071949">
    <property type="term" value="F:FAD binding"/>
    <property type="evidence" value="ECO:0007669"/>
    <property type="project" value="InterPro"/>
</dbReference>
<dbReference type="PRINTS" id="PR00420">
    <property type="entry name" value="RNGMNOXGNASE"/>
</dbReference>
<evidence type="ECO:0000256" key="1">
    <source>
        <dbReference type="ARBA" id="ARBA00022630"/>
    </source>
</evidence>
<dbReference type="SUPFAM" id="SSF51905">
    <property type="entry name" value="FAD/NAD(P)-binding domain"/>
    <property type="match status" value="1"/>
</dbReference>
<reference evidence="4" key="1">
    <citation type="submission" date="2021-03" db="EMBL/GenBank/DDBJ databases">
        <title>Leucobacter chromiisoli sp. nov., isolated from chromium-containing soil of chemical plant.</title>
        <authorList>
            <person name="Xu Z."/>
        </authorList>
    </citation>
    <scope>NUCLEOTIDE SEQUENCE</scope>
    <source>
        <strain evidence="4">K 70/01</strain>
    </source>
</reference>
<sequence>MPLASTQVAIVGAGPAGLLLSHLLAERGIDSVVFDRRTRTEIESTIRAGILEQGTVDILSTLPGSRVLTDGNRHDGIELRFAGEGHRIDFPSLVGRSVWLYPQHEVLKDLIADRLAAGQDIRFSHEVTGVSGIDGDRPAVRAHAVDGDGEVVPETVIELAAQFVVGADGSRSVVRQAVADRETSRYREYPFAWFGVLCEAPPSADELIYSNSDAGFALISQRSDTVQRMYFQCDPDTDPERFSEAELWDTLQARVPGTTLREGPIFQRDVLRFRSFVAGRLRRGRAAIIGDAAHTVPPTGAKGMNLAIADVLLLADALGDLVLEGDEHRIDAFADIALHRIWKAQHFSWWMTSMLHRTPDAGAFDRERQLGELRSVVESDAGKTYLAEAYTGWPFSR</sequence>
<dbReference type="GO" id="GO:0016709">
    <property type="term" value="F:oxidoreductase activity, acting on paired donors, with incorporation or reduction of molecular oxygen, NAD(P)H as one donor, and incorporation of one atom of oxygen"/>
    <property type="evidence" value="ECO:0007669"/>
    <property type="project" value="UniProtKB-ARBA"/>
</dbReference>
<dbReference type="PANTHER" id="PTHR43004:SF3">
    <property type="entry name" value="P-HYDROXYBENZOATE HYDROXYLASE"/>
    <property type="match status" value="1"/>
</dbReference>
<dbReference type="Gene3D" id="3.50.50.60">
    <property type="entry name" value="FAD/NAD(P)-binding domain"/>
    <property type="match status" value="1"/>
</dbReference>
<accession>A0A939QA36</accession>
<dbReference type="InterPro" id="IPR050641">
    <property type="entry name" value="RIFMO-like"/>
</dbReference>
<dbReference type="InterPro" id="IPR036188">
    <property type="entry name" value="FAD/NAD-bd_sf"/>
</dbReference>
<keyword evidence="2" id="KW-0274">FAD</keyword>
<comment type="caution">
    <text evidence="4">The sequence shown here is derived from an EMBL/GenBank/DDBJ whole genome shotgun (WGS) entry which is preliminary data.</text>
</comment>
<keyword evidence="1" id="KW-0285">Flavoprotein</keyword>
<dbReference type="SUPFAM" id="SSF54373">
    <property type="entry name" value="FAD-linked reductases, C-terminal domain"/>
    <property type="match status" value="1"/>
</dbReference>
<dbReference type="RefSeq" id="WP_208237238.1">
    <property type="nucleotide sequence ID" value="NZ_BAAAQU010000001.1"/>
</dbReference>
<dbReference type="NCBIfam" id="NF006091">
    <property type="entry name" value="PRK08243.1"/>
    <property type="match status" value="1"/>
</dbReference>
<evidence type="ECO:0000256" key="2">
    <source>
        <dbReference type="ARBA" id="ARBA00022827"/>
    </source>
</evidence>
<evidence type="ECO:0000259" key="3">
    <source>
        <dbReference type="Pfam" id="PF01494"/>
    </source>
</evidence>
<dbReference type="AlphaFoldDB" id="A0A939QA36"/>
<feature type="domain" description="FAD-binding" evidence="3">
    <location>
        <begin position="6"/>
        <end position="347"/>
    </location>
</feature>
<dbReference type="EMBL" id="JAGFBF010000001">
    <property type="protein sequence ID" value="MBO2988457.1"/>
    <property type="molecule type" value="Genomic_DNA"/>
</dbReference>